<reference evidence="1 2" key="1">
    <citation type="submission" date="2023-10" db="EMBL/GenBank/DDBJ databases">
        <title>Chromosome-scale genome assembly provides insights into flower coloration mechanisms of Canna indica.</title>
        <authorList>
            <person name="Li C."/>
        </authorList>
    </citation>
    <scope>NUCLEOTIDE SEQUENCE [LARGE SCALE GENOMIC DNA]</scope>
    <source>
        <tissue evidence="1">Flower</tissue>
    </source>
</reference>
<evidence type="ECO:0000313" key="1">
    <source>
        <dbReference type="EMBL" id="WOL16892.1"/>
    </source>
</evidence>
<proteinExistence type="predicted"/>
<accession>A0AAQ3L4S0</accession>
<name>A0AAQ3L4S0_9LILI</name>
<keyword evidence="2" id="KW-1185">Reference proteome</keyword>
<dbReference type="AlphaFoldDB" id="A0AAQ3L4S0"/>
<sequence length="50" mass="5921">MDQRNHAAMGGVRMQFDVRYRMVVAIWNRNSNSSKDCNTRPLANHIIKWM</sequence>
<protein>
    <submittedName>
        <fullName evidence="1">Uncharacterized protein</fullName>
    </submittedName>
</protein>
<gene>
    <name evidence="1" type="ORF">Cni_G25680</name>
</gene>
<evidence type="ECO:0000313" key="2">
    <source>
        <dbReference type="Proteomes" id="UP001327560"/>
    </source>
</evidence>
<dbReference type="Proteomes" id="UP001327560">
    <property type="component" value="Chromosome 8"/>
</dbReference>
<dbReference type="EMBL" id="CP136897">
    <property type="protein sequence ID" value="WOL16892.1"/>
    <property type="molecule type" value="Genomic_DNA"/>
</dbReference>
<organism evidence="1 2">
    <name type="scientific">Canna indica</name>
    <name type="common">Indian-shot</name>
    <dbReference type="NCBI Taxonomy" id="4628"/>
    <lineage>
        <taxon>Eukaryota</taxon>
        <taxon>Viridiplantae</taxon>
        <taxon>Streptophyta</taxon>
        <taxon>Embryophyta</taxon>
        <taxon>Tracheophyta</taxon>
        <taxon>Spermatophyta</taxon>
        <taxon>Magnoliopsida</taxon>
        <taxon>Liliopsida</taxon>
        <taxon>Zingiberales</taxon>
        <taxon>Cannaceae</taxon>
        <taxon>Canna</taxon>
    </lineage>
</organism>